<dbReference type="Gene3D" id="3.40.50.150">
    <property type="entry name" value="Vaccinia Virus protein VP39"/>
    <property type="match status" value="1"/>
</dbReference>
<name>A0A1R1L634_9MICC</name>
<accession>A0A1R1L634</accession>
<keyword evidence="2" id="KW-0808">Transferase</keyword>
<dbReference type="CDD" id="cd02440">
    <property type="entry name" value="AdoMet_MTases"/>
    <property type="match status" value="1"/>
</dbReference>
<evidence type="ECO:0000256" key="3">
    <source>
        <dbReference type="ARBA" id="ARBA00022691"/>
    </source>
</evidence>
<dbReference type="Pfam" id="PF13649">
    <property type="entry name" value="Methyltransf_25"/>
    <property type="match status" value="1"/>
</dbReference>
<keyword evidence="1" id="KW-0489">Methyltransferase</keyword>
<evidence type="ECO:0000313" key="6">
    <source>
        <dbReference type="Proteomes" id="UP000187085"/>
    </source>
</evidence>
<dbReference type="InterPro" id="IPR029063">
    <property type="entry name" value="SAM-dependent_MTases_sf"/>
</dbReference>
<reference evidence="5 6" key="1">
    <citation type="submission" date="2016-12" db="EMBL/GenBank/DDBJ databases">
        <title>Draft genome of Tersicoccus phoenicis 1P05MA.</title>
        <authorList>
            <person name="Nakajima Y."/>
            <person name="Yoshizawa S."/>
            <person name="Nakamura K."/>
            <person name="Ogura Y."/>
            <person name="Hayashi T."/>
            <person name="Kogure K."/>
        </authorList>
    </citation>
    <scope>NUCLEOTIDE SEQUENCE [LARGE SCALE GENOMIC DNA]</scope>
    <source>
        <strain evidence="5 6">1p05MA</strain>
    </source>
</reference>
<dbReference type="SUPFAM" id="SSF53335">
    <property type="entry name" value="S-adenosyl-L-methionine-dependent methyltransferases"/>
    <property type="match status" value="1"/>
</dbReference>
<evidence type="ECO:0000259" key="4">
    <source>
        <dbReference type="Pfam" id="PF13649"/>
    </source>
</evidence>
<evidence type="ECO:0000256" key="1">
    <source>
        <dbReference type="ARBA" id="ARBA00022603"/>
    </source>
</evidence>
<dbReference type="Proteomes" id="UP000187085">
    <property type="component" value="Unassembled WGS sequence"/>
</dbReference>
<evidence type="ECO:0000256" key="2">
    <source>
        <dbReference type="ARBA" id="ARBA00022679"/>
    </source>
</evidence>
<feature type="domain" description="Methyltransferase" evidence="4">
    <location>
        <begin position="76"/>
        <end position="167"/>
    </location>
</feature>
<keyword evidence="6" id="KW-1185">Reference proteome</keyword>
<dbReference type="AlphaFoldDB" id="A0A1R1L634"/>
<sequence>MGLTGVNVSDRLRLVARIVRLRPRAPRDRVTAWSQFWTGVAGGRLTEPVLWEGRVDAEAVEHERRVAPWFTPGPVVLDVGCGTGWLTAALARSRGVAVGVDVAPDAVALARRSHPGAARFEVADLTDLPTAARLHGDLGDCHVVVRGVLHVLPADQRRALARAVRVLLGDRGRLYLVETNVGGGNLDYLAAAGADAAGIPGPLAQAIQTLPRPGHFGPQERAALFPATHWDLLADGAGRLGLASGPDVAAYWAVLQPHR</sequence>
<protein>
    <recommendedName>
        <fullName evidence="4">Methyltransferase domain-containing protein</fullName>
    </recommendedName>
</protein>
<dbReference type="STRING" id="554083.BKD30_14870"/>
<comment type="caution">
    <text evidence="5">The sequence shown here is derived from an EMBL/GenBank/DDBJ whole genome shotgun (WGS) entry which is preliminary data.</text>
</comment>
<dbReference type="InterPro" id="IPR041698">
    <property type="entry name" value="Methyltransf_25"/>
</dbReference>
<organism evidence="5 6">
    <name type="scientific">Tersicoccus phoenicis</name>
    <dbReference type="NCBI Taxonomy" id="554083"/>
    <lineage>
        <taxon>Bacteria</taxon>
        <taxon>Bacillati</taxon>
        <taxon>Actinomycetota</taxon>
        <taxon>Actinomycetes</taxon>
        <taxon>Micrococcales</taxon>
        <taxon>Micrococcaceae</taxon>
        <taxon>Tersicoccus</taxon>
    </lineage>
</organism>
<keyword evidence="3" id="KW-0949">S-adenosyl-L-methionine</keyword>
<gene>
    <name evidence="5" type="ORF">BKD30_14870</name>
</gene>
<evidence type="ECO:0000313" key="5">
    <source>
        <dbReference type="EMBL" id="OMH22990.1"/>
    </source>
</evidence>
<dbReference type="GO" id="GO:0008168">
    <property type="term" value="F:methyltransferase activity"/>
    <property type="evidence" value="ECO:0007669"/>
    <property type="project" value="UniProtKB-KW"/>
</dbReference>
<dbReference type="EMBL" id="MRDE01000083">
    <property type="protein sequence ID" value="OMH22990.1"/>
    <property type="molecule type" value="Genomic_DNA"/>
</dbReference>
<proteinExistence type="predicted"/>
<dbReference type="GO" id="GO:0032259">
    <property type="term" value="P:methylation"/>
    <property type="evidence" value="ECO:0007669"/>
    <property type="project" value="UniProtKB-KW"/>
</dbReference>
<dbReference type="PANTHER" id="PTHR43464:SF19">
    <property type="entry name" value="UBIQUINONE BIOSYNTHESIS O-METHYLTRANSFERASE, MITOCHONDRIAL"/>
    <property type="match status" value="1"/>
</dbReference>
<dbReference type="PANTHER" id="PTHR43464">
    <property type="entry name" value="METHYLTRANSFERASE"/>
    <property type="match status" value="1"/>
</dbReference>